<evidence type="ECO:0000256" key="18">
    <source>
        <dbReference type="SAM" id="Phobius"/>
    </source>
</evidence>
<evidence type="ECO:0000256" key="7">
    <source>
        <dbReference type="ARBA" id="ARBA00022927"/>
    </source>
</evidence>
<evidence type="ECO:0000256" key="11">
    <source>
        <dbReference type="ARBA" id="ARBA00025034"/>
    </source>
</evidence>
<accession>A0A3E0HTY9</accession>
<comment type="function">
    <text evidence="11">Required for the insertion and/or proper folding and/or complex formation of integral membrane proteins into the membrane. Involved in integration of membrane proteins that insert both dependently and independently of the Sec translocase complex, as well as at least some lipoproteins. Aids folding of multispanning membrane proteins.</text>
</comment>
<feature type="transmembrane region" description="Helical" evidence="18">
    <location>
        <begin position="225"/>
        <end position="248"/>
    </location>
</feature>
<reference evidence="20 21" key="1">
    <citation type="submission" date="2018-08" db="EMBL/GenBank/DDBJ databases">
        <title>Genomic Encyclopedia of Archaeal and Bacterial Type Strains, Phase II (KMG-II): from individual species to whole genera.</title>
        <authorList>
            <person name="Goeker M."/>
        </authorList>
    </citation>
    <scope>NUCLEOTIDE SEQUENCE [LARGE SCALE GENOMIC DNA]</scope>
    <source>
        <strain evidence="20 21">DSM 45791</strain>
    </source>
</reference>
<feature type="domain" description="Membrane insertase YidC/Oxa/ALB C-terminal" evidence="19">
    <location>
        <begin position="35"/>
        <end position="262"/>
    </location>
</feature>
<comment type="caution">
    <text evidence="20">The sequence shown here is derived from an EMBL/GenBank/DDBJ whole genome shotgun (WGS) entry which is preliminary data.</text>
</comment>
<dbReference type="PANTHER" id="PTHR12428">
    <property type="entry name" value="OXA1"/>
    <property type="match status" value="1"/>
</dbReference>
<comment type="subunit">
    <text evidence="12">Interacts with the Sec translocase complex via SecD. Specifically interacts with transmembrane segments of nascent integral membrane proteins during membrane integration.</text>
</comment>
<dbReference type="InterPro" id="IPR001708">
    <property type="entry name" value="YidC/ALB3/OXA1/COX18"/>
</dbReference>
<dbReference type="PANTHER" id="PTHR12428:SF65">
    <property type="entry name" value="CYTOCHROME C OXIDASE ASSEMBLY PROTEIN COX18, MITOCHONDRIAL"/>
    <property type="match status" value="1"/>
</dbReference>
<keyword evidence="6 16" id="KW-0812">Transmembrane</keyword>
<dbReference type="NCBIfam" id="TIGR03592">
    <property type="entry name" value="yidC_oxa1_cterm"/>
    <property type="match status" value="1"/>
</dbReference>
<dbReference type="Proteomes" id="UP000256269">
    <property type="component" value="Unassembled WGS sequence"/>
</dbReference>
<evidence type="ECO:0000256" key="15">
    <source>
        <dbReference type="ARBA" id="ARBA00033342"/>
    </source>
</evidence>
<dbReference type="GO" id="GO:0015031">
    <property type="term" value="P:protein transport"/>
    <property type="evidence" value="ECO:0007669"/>
    <property type="project" value="UniProtKB-KW"/>
</dbReference>
<evidence type="ECO:0000256" key="2">
    <source>
        <dbReference type="ARBA" id="ARBA00010527"/>
    </source>
</evidence>
<sequence>MLNFIYYPVSGILWVWHKVFGFILGDGSFGGAASWALSVVFLVFTLRVILFKPFVAQVKSMRKMAEFQPEIKKLQKKYANDKQKLAAEMQKLQSEHGVNPLAGCLPVLLQAPVFIGLNHVLRSFNRPGLSYDQNIKIANYWLPPDDVKSFLQARLFGAPLSSYIADTDLGTFVPHVDRLDVILVSIPLMIVASIATHLTARHNVARQTAAVTANPQTAIMNKLTLYLFPLGVLAFGAFLQIGLLFYWLSNNAWTLGQQYLVYHRIDREEAEAKQKKVEQRNNLAPKPGQKPMQQVRRPAKPQDAVPATDPLDTVADKAPEQSDSSSNGASAPAGGAVNGSGESTKIPGLAPDRARKKQSRKRR</sequence>
<keyword evidence="8 18" id="KW-1133">Transmembrane helix</keyword>
<name>A0A3E0HTY9_9PSEU</name>
<feature type="region of interest" description="Disordered" evidence="17">
    <location>
        <begin position="273"/>
        <end position="363"/>
    </location>
</feature>
<proteinExistence type="inferred from homology"/>
<evidence type="ECO:0000313" key="21">
    <source>
        <dbReference type="Proteomes" id="UP000256269"/>
    </source>
</evidence>
<keyword evidence="10" id="KW-0143">Chaperone</keyword>
<gene>
    <name evidence="20" type="ORF">BCF44_104142</name>
</gene>
<dbReference type="GO" id="GO:0032977">
    <property type="term" value="F:membrane insertase activity"/>
    <property type="evidence" value="ECO:0007669"/>
    <property type="project" value="InterPro"/>
</dbReference>
<evidence type="ECO:0000256" key="17">
    <source>
        <dbReference type="SAM" id="MobiDB-lite"/>
    </source>
</evidence>
<dbReference type="Pfam" id="PF02096">
    <property type="entry name" value="60KD_IMP"/>
    <property type="match status" value="1"/>
</dbReference>
<comment type="subcellular location">
    <subcellularLocation>
        <location evidence="1">Cell membrane</location>
        <topology evidence="1">Multi-pass membrane protein</topology>
    </subcellularLocation>
    <subcellularLocation>
        <location evidence="16">Membrane</location>
        <topology evidence="16">Multi-pass membrane protein</topology>
    </subcellularLocation>
</comment>
<evidence type="ECO:0000256" key="13">
    <source>
        <dbReference type="ARBA" id="ARBA00031538"/>
    </source>
</evidence>
<dbReference type="InterPro" id="IPR047196">
    <property type="entry name" value="YidC_ALB_C"/>
</dbReference>
<evidence type="ECO:0000256" key="3">
    <source>
        <dbReference type="ARBA" id="ARBA00015325"/>
    </source>
</evidence>
<protein>
    <recommendedName>
        <fullName evidence="3">Membrane protein insertase YidC</fullName>
    </recommendedName>
    <alternativeName>
        <fullName evidence="15">Foldase YidC</fullName>
    </alternativeName>
    <alternativeName>
        <fullName evidence="14">Membrane integrase YidC</fullName>
    </alternativeName>
    <alternativeName>
        <fullName evidence="13">Membrane protein YidC</fullName>
    </alternativeName>
</protein>
<keyword evidence="7" id="KW-0653">Protein transport</keyword>
<evidence type="ECO:0000256" key="8">
    <source>
        <dbReference type="ARBA" id="ARBA00022989"/>
    </source>
</evidence>
<dbReference type="GO" id="GO:0005886">
    <property type="term" value="C:plasma membrane"/>
    <property type="evidence" value="ECO:0007669"/>
    <property type="project" value="UniProtKB-SubCell"/>
</dbReference>
<evidence type="ECO:0000256" key="9">
    <source>
        <dbReference type="ARBA" id="ARBA00023136"/>
    </source>
</evidence>
<keyword evidence="4" id="KW-0813">Transport</keyword>
<dbReference type="AlphaFoldDB" id="A0A3E0HTY9"/>
<feature type="compositionally biased region" description="Low complexity" evidence="17">
    <location>
        <begin position="324"/>
        <end position="341"/>
    </location>
</feature>
<evidence type="ECO:0000313" key="20">
    <source>
        <dbReference type="EMBL" id="REH49879.1"/>
    </source>
</evidence>
<evidence type="ECO:0000256" key="1">
    <source>
        <dbReference type="ARBA" id="ARBA00004651"/>
    </source>
</evidence>
<feature type="transmembrane region" description="Helical" evidence="18">
    <location>
        <begin position="32"/>
        <end position="55"/>
    </location>
</feature>
<evidence type="ECO:0000256" key="12">
    <source>
        <dbReference type="ARBA" id="ARBA00026028"/>
    </source>
</evidence>
<evidence type="ECO:0000256" key="16">
    <source>
        <dbReference type="RuleBase" id="RU003945"/>
    </source>
</evidence>
<evidence type="ECO:0000256" key="14">
    <source>
        <dbReference type="ARBA" id="ARBA00033245"/>
    </source>
</evidence>
<evidence type="ECO:0000256" key="10">
    <source>
        <dbReference type="ARBA" id="ARBA00023186"/>
    </source>
</evidence>
<dbReference type="GO" id="GO:0051205">
    <property type="term" value="P:protein insertion into membrane"/>
    <property type="evidence" value="ECO:0007669"/>
    <property type="project" value="TreeGrafter"/>
</dbReference>
<dbReference type="NCBIfam" id="NF002899">
    <property type="entry name" value="PRK03449.1"/>
    <property type="match status" value="1"/>
</dbReference>
<evidence type="ECO:0000259" key="19">
    <source>
        <dbReference type="Pfam" id="PF02096"/>
    </source>
</evidence>
<evidence type="ECO:0000256" key="5">
    <source>
        <dbReference type="ARBA" id="ARBA00022475"/>
    </source>
</evidence>
<evidence type="ECO:0000256" key="4">
    <source>
        <dbReference type="ARBA" id="ARBA00022448"/>
    </source>
</evidence>
<dbReference type="EMBL" id="QUNO01000004">
    <property type="protein sequence ID" value="REH49879.1"/>
    <property type="molecule type" value="Genomic_DNA"/>
</dbReference>
<comment type="similarity">
    <text evidence="2">Belongs to the OXA1/ALB3/YidC family. Type 1 subfamily.</text>
</comment>
<dbReference type="InterPro" id="IPR028055">
    <property type="entry name" value="YidC/Oxa/ALB_C"/>
</dbReference>
<keyword evidence="21" id="KW-1185">Reference proteome</keyword>
<organism evidence="20 21">
    <name type="scientific">Kutzneria buriramensis</name>
    <dbReference type="NCBI Taxonomy" id="1045776"/>
    <lineage>
        <taxon>Bacteria</taxon>
        <taxon>Bacillati</taxon>
        <taxon>Actinomycetota</taxon>
        <taxon>Actinomycetes</taxon>
        <taxon>Pseudonocardiales</taxon>
        <taxon>Pseudonocardiaceae</taxon>
        <taxon>Kutzneria</taxon>
    </lineage>
</organism>
<dbReference type="OrthoDB" id="9780552at2"/>
<evidence type="ECO:0000256" key="6">
    <source>
        <dbReference type="ARBA" id="ARBA00022692"/>
    </source>
</evidence>
<keyword evidence="5" id="KW-1003">Cell membrane</keyword>
<dbReference type="RefSeq" id="WP_116174440.1">
    <property type="nucleotide sequence ID" value="NZ_CP144375.1"/>
</dbReference>
<feature type="compositionally biased region" description="Basic residues" evidence="17">
    <location>
        <begin position="354"/>
        <end position="363"/>
    </location>
</feature>
<keyword evidence="9 18" id="KW-0472">Membrane</keyword>
<dbReference type="CDD" id="cd20070">
    <property type="entry name" value="5TM_YidC_Alb3"/>
    <property type="match status" value="1"/>
</dbReference>